<dbReference type="PANTHER" id="PTHR24056">
    <property type="entry name" value="CELL DIVISION PROTEIN KINASE"/>
    <property type="match status" value="1"/>
</dbReference>
<evidence type="ECO:0000259" key="5">
    <source>
        <dbReference type="PROSITE" id="PS50011"/>
    </source>
</evidence>
<feature type="region of interest" description="Disordered" evidence="4">
    <location>
        <begin position="431"/>
        <end position="452"/>
    </location>
</feature>
<accession>A0A139AXF7</accession>
<dbReference type="EMBL" id="KQ965733">
    <property type="protein sequence ID" value="KXS21431.1"/>
    <property type="molecule type" value="Genomic_DNA"/>
</dbReference>
<keyword evidence="7" id="KW-1185">Reference proteome</keyword>
<dbReference type="Gene3D" id="3.30.200.20">
    <property type="entry name" value="Phosphorylase Kinase, domain 1"/>
    <property type="match status" value="1"/>
</dbReference>
<dbReference type="GO" id="GO:0005634">
    <property type="term" value="C:nucleus"/>
    <property type="evidence" value="ECO:0007669"/>
    <property type="project" value="TreeGrafter"/>
</dbReference>
<dbReference type="GO" id="GO:0005524">
    <property type="term" value="F:ATP binding"/>
    <property type="evidence" value="ECO:0007669"/>
    <property type="project" value="UniProtKB-KW"/>
</dbReference>
<dbReference type="InterPro" id="IPR011009">
    <property type="entry name" value="Kinase-like_dom_sf"/>
</dbReference>
<comment type="similarity">
    <text evidence="1">Belongs to the protein kinase superfamily. CMGC Ser/Thr protein kinase family. CDC2/CDKX subfamily.</text>
</comment>
<feature type="domain" description="Protein kinase" evidence="5">
    <location>
        <begin position="142"/>
        <end position="450"/>
    </location>
</feature>
<dbReference type="InterPro" id="IPR008271">
    <property type="entry name" value="Ser/Thr_kinase_AS"/>
</dbReference>
<evidence type="ECO:0000256" key="1">
    <source>
        <dbReference type="ARBA" id="ARBA00006485"/>
    </source>
</evidence>
<organism evidence="6 7">
    <name type="scientific">Gonapodya prolifera (strain JEL478)</name>
    <name type="common">Monoblepharis prolifera</name>
    <dbReference type="NCBI Taxonomy" id="1344416"/>
    <lineage>
        <taxon>Eukaryota</taxon>
        <taxon>Fungi</taxon>
        <taxon>Fungi incertae sedis</taxon>
        <taxon>Chytridiomycota</taxon>
        <taxon>Chytridiomycota incertae sedis</taxon>
        <taxon>Monoblepharidomycetes</taxon>
        <taxon>Monoblepharidales</taxon>
        <taxon>Gonapodyaceae</taxon>
        <taxon>Gonapodya</taxon>
    </lineage>
</organism>
<keyword evidence="6" id="KW-0808">Transferase</keyword>
<reference evidence="6 7" key="1">
    <citation type="journal article" date="2015" name="Genome Biol. Evol.">
        <title>Phylogenomic analyses indicate that early fungi evolved digesting cell walls of algal ancestors of land plants.</title>
        <authorList>
            <person name="Chang Y."/>
            <person name="Wang S."/>
            <person name="Sekimoto S."/>
            <person name="Aerts A.L."/>
            <person name="Choi C."/>
            <person name="Clum A."/>
            <person name="LaButti K.M."/>
            <person name="Lindquist E.A."/>
            <person name="Yee Ngan C."/>
            <person name="Ohm R.A."/>
            <person name="Salamov A.A."/>
            <person name="Grigoriev I.V."/>
            <person name="Spatafora J.W."/>
            <person name="Berbee M.L."/>
        </authorList>
    </citation>
    <scope>NUCLEOTIDE SEQUENCE [LARGE SCALE GENOMIC DNA]</scope>
    <source>
        <strain evidence="6 7">JEL478</strain>
    </source>
</reference>
<dbReference type="InterPro" id="IPR000719">
    <property type="entry name" value="Prot_kinase_dom"/>
</dbReference>
<dbReference type="SMART" id="SM00220">
    <property type="entry name" value="S_TKc"/>
    <property type="match status" value="1"/>
</dbReference>
<dbReference type="OrthoDB" id="346907at2759"/>
<dbReference type="AlphaFoldDB" id="A0A139AXF7"/>
<dbReference type="Gene3D" id="1.10.510.10">
    <property type="entry name" value="Transferase(Phosphotransferase) domain 1"/>
    <property type="match status" value="1"/>
</dbReference>
<dbReference type="InterPro" id="IPR050108">
    <property type="entry name" value="CDK"/>
</dbReference>
<evidence type="ECO:0000256" key="2">
    <source>
        <dbReference type="ARBA" id="ARBA00022741"/>
    </source>
</evidence>
<sequence>MALRNGAGCLIPAINSLKEAAAALLWSFPDQSLHPEQFSQTVPETHDTDGLIGDAEHFYESDALDDDQKDEVPGSRFPPLVGSEQEDVETVFRRLQAVAAQMVGKTERLTRERRIFDSNLRDFDSEETRLQREVQVVTFPNIQITKTLGEGTYGTVSEGFVPYSGILCIGVRQAVIREISVLRHLNHPNVVNLLAIHQQNALKHEEQLKGTLRRLRMGKRLKQSAKQPCIDPGLDIVEVYEFVEWDLERLLRLHAAKGVPLPFSIVRSIAVQLMDGLTFLHKHNVLHRDVKPANILLTPEGRLKLGDFGLSRYGHLLACPKERESLWEDGEVASPWYRPPEMLIDGWGGEYGEGCDLWAAGCVLAELAFGFALFSRHPPAHRAKAIRLFDSSLTVADSPTEATVPRSVSETAVPDYCTDESELEDELASALGSQPVTVPSSTPCGTQSYQTPTPVVGRTSLCSEGSSSISISNVELQGQSSDSTSPSEAIAVLDSLEDPFGRPVRTTQVQRMVAVLGKPNGLPYRPPSYLHPLVKSLPLAHPDATSLPALLFQRFRTEAPVVQSDHQHPMVEDLLSAIELRRMARDVDTGDLVFLESLLGGLLSWDPNGRGNAEMWAAEMRRMGWDRECTAIQSPASRNLVSVPIIRPGTASAPPRPLRNGKALETDPWELPRVGDKTGKRKREAVEGDKEKRRKV</sequence>
<gene>
    <name evidence="6" type="ORF">M427DRAFT_66128</name>
</gene>
<feature type="compositionally biased region" description="Basic and acidic residues" evidence="4">
    <location>
        <begin position="673"/>
        <end position="696"/>
    </location>
</feature>
<evidence type="ECO:0000313" key="6">
    <source>
        <dbReference type="EMBL" id="KXS21431.1"/>
    </source>
</evidence>
<dbReference type="SUPFAM" id="SSF56112">
    <property type="entry name" value="Protein kinase-like (PK-like)"/>
    <property type="match status" value="1"/>
</dbReference>
<dbReference type="Pfam" id="PF00069">
    <property type="entry name" value="Pkinase"/>
    <property type="match status" value="1"/>
</dbReference>
<evidence type="ECO:0000256" key="4">
    <source>
        <dbReference type="SAM" id="MobiDB-lite"/>
    </source>
</evidence>
<keyword evidence="2" id="KW-0547">Nucleotide-binding</keyword>
<feature type="region of interest" description="Disordered" evidence="4">
    <location>
        <begin position="647"/>
        <end position="696"/>
    </location>
</feature>
<name>A0A139AXF7_GONPJ</name>
<keyword evidence="3" id="KW-0067">ATP-binding</keyword>
<dbReference type="STRING" id="1344416.A0A139AXF7"/>
<evidence type="ECO:0000256" key="3">
    <source>
        <dbReference type="ARBA" id="ARBA00022840"/>
    </source>
</evidence>
<dbReference type="PROSITE" id="PS50011">
    <property type="entry name" value="PROTEIN_KINASE_DOM"/>
    <property type="match status" value="1"/>
</dbReference>
<feature type="compositionally biased region" description="Polar residues" evidence="4">
    <location>
        <begin position="432"/>
        <end position="452"/>
    </location>
</feature>
<proteinExistence type="inferred from homology"/>
<protein>
    <submittedName>
        <fullName evidence="6">Kinase-like protein</fullName>
    </submittedName>
</protein>
<dbReference type="Proteomes" id="UP000070544">
    <property type="component" value="Unassembled WGS sequence"/>
</dbReference>
<dbReference type="PROSITE" id="PS00108">
    <property type="entry name" value="PROTEIN_KINASE_ST"/>
    <property type="match status" value="1"/>
</dbReference>
<keyword evidence="6" id="KW-0418">Kinase</keyword>
<dbReference type="GO" id="GO:0004674">
    <property type="term" value="F:protein serine/threonine kinase activity"/>
    <property type="evidence" value="ECO:0007669"/>
    <property type="project" value="TreeGrafter"/>
</dbReference>
<evidence type="ECO:0000313" key="7">
    <source>
        <dbReference type="Proteomes" id="UP000070544"/>
    </source>
</evidence>